<dbReference type="RefSeq" id="WP_158425657.1">
    <property type="nucleotide sequence ID" value="NZ_JAOQJQ010000005.1"/>
</dbReference>
<protein>
    <submittedName>
        <fullName evidence="1">Uncharacterized protein</fullName>
    </submittedName>
</protein>
<organism evidence="1 2">
    <name type="scientific">Brotonthovivens ammoniilytica</name>
    <dbReference type="NCBI Taxonomy" id="2981725"/>
    <lineage>
        <taxon>Bacteria</taxon>
        <taxon>Bacillati</taxon>
        <taxon>Bacillota</taxon>
        <taxon>Clostridia</taxon>
        <taxon>Lachnospirales</taxon>
        <taxon>Lachnospiraceae</taxon>
        <taxon>Brotonthovivens</taxon>
    </lineage>
</organism>
<evidence type="ECO:0000313" key="2">
    <source>
        <dbReference type="Proteomes" id="UP001652442"/>
    </source>
</evidence>
<keyword evidence="2" id="KW-1185">Reference proteome</keyword>
<gene>
    <name evidence="1" type="ORF">OCV88_11785</name>
</gene>
<sequence length="96" mass="11521">MYKVEIKFDTRNLTKSDIDRICEETDQIFENEDLSCADRQPGKRIYLDRGRKQDYGRFWAAIFAIKNSSQISDHLQECFWYNGDEKENLITDFIRN</sequence>
<comment type="caution">
    <text evidence="1">The sequence shown here is derived from an EMBL/GenBank/DDBJ whole genome shotgun (WGS) entry which is preliminary data.</text>
</comment>
<name>A0ABT2TLB7_9FIRM</name>
<accession>A0ABT2TLB7</accession>
<dbReference type="EMBL" id="JAOQJQ010000005">
    <property type="protein sequence ID" value="MCU6763000.1"/>
    <property type="molecule type" value="Genomic_DNA"/>
</dbReference>
<evidence type="ECO:0000313" key="1">
    <source>
        <dbReference type="EMBL" id="MCU6763000.1"/>
    </source>
</evidence>
<dbReference type="Proteomes" id="UP001652442">
    <property type="component" value="Unassembled WGS sequence"/>
</dbReference>
<proteinExistence type="predicted"/>
<reference evidence="1 2" key="1">
    <citation type="journal article" date="2021" name="ISME Commun">
        <title>Automated analysis of genomic sequences facilitates high-throughput and comprehensive description of bacteria.</title>
        <authorList>
            <person name="Hitch T.C.A."/>
        </authorList>
    </citation>
    <scope>NUCLEOTIDE SEQUENCE [LARGE SCALE GENOMIC DNA]</scope>
    <source>
        <strain evidence="1 2">Sanger_109</strain>
    </source>
</reference>